<comment type="caution">
    <text evidence="2">The sequence shown here is derived from an EMBL/GenBank/DDBJ whole genome shotgun (WGS) entry which is preliminary data.</text>
</comment>
<feature type="non-terminal residue" evidence="2">
    <location>
        <position position="125"/>
    </location>
</feature>
<proteinExistence type="predicted"/>
<keyword evidence="3" id="KW-1185">Reference proteome</keyword>
<dbReference type="EMBL" id="MJEQ01001932">
    <property type="protein sequence ID" value="OIT28859.1"/>
    <property type="molecule type" value="Genomic_DNA"/>
</dbReference>
<sequence length="125" mass="13599">VVEDQIILPTIEEKPLDSSIPKEAPLNIPPSTTFEMETPKPNSPSPSISSTTPSDHTLPLSVENSEIPKIDNISSLSPEILKEHSKDEEKSETPQAEKVSENGVDQSTGTPILDNVAPMESQERE</sequence>
<accession>A0A314KJJ0</accession>
<name>A0A314KJJ0_NICAT</name>
<protein>
    <submittedName>
        <fullName evidence="2">Uncharacterized protein</fullName>
    </submittedName>
</protein>
<evidence type="ECO:0000313" key="2">
    <source>
        <dbReference type="EMBL" id="OIT28859.1"/>
    </source>
</evidence>
<gene>
    <name evidence="2" type="ORF">A4A49_58792</name>
</gene>
<evidence type="ECO:0000256" key="1">
    <source>
        <dbReference type="SAM" id="MobiDB-lite"/>
    </source>
</evidence>
<dbReference type="AlphaFoldDB" id="A0A314KJJ0"/>
<feature type="compositionally biased region" description="Basic and acidic residues" evidence="1">
    <location>
        <begin position="80"/>
        <end position="92"/>
    </location>
</feature>
<feature type="non-terminal residue" evidence="2">
    <location>
        <position position="1"/>
    </location>
</feature>
<reference evidence="2" key="1">
    <citation type="submission" date="2016-11" db="EMBL/GenBank/DDBJ databases">
        <title>The genome of Nicotiana attenuata.</title>
        <authorList>
            <person name="Xu S."/>
            <person name="Brockmoeller T."/>
            <person name="Gaquerel E."/>
            <person name="Navarro A."/>
            <person name="Kuhl H."/>
            <person name="Gase K."/>
            <person name="Ling Z."/>
            <person name="Zhou W."/>
            <person name="Kreitzer C."/>
            <person name="Stanke M."/>
            <person name="Tang H."/>
            <person name="Lyons E."/>
            <person name="Pandey P."/>
            <person name="Pandey S.P."/>
            <person name="Timmermann B."/>
            <person name="Baldwin I.T."/>
        </authorList>
    </citation>
    <scope>NUCLEOTIDE SEQUENCE [LARGE SCALE GENOMIC DNA]</scope>
    <source>
        <strain evidence="2">UT</strain>
    </source>
</reference>
<evidence type="ECO:0000313" key="3">
    <source>
        <dbReference type="Proteomes" id="UP000187609"/>
    </source>
</evidence>
<feature type="region of interest" description="Disordered" evidence="1">
    <location>
        <begin position="1"/>
        <end position="125"/>
    </location>
</feature>
<dbReference type="Gramene" id="OIT28859">
    <property type="protein sequence ID" value="OIT28859"/>
    <property type="gene ID" value="A4A49_58792"/>
</dbReference>
<dbReference type="SMR" id="A0A314KJJ0"/>
<feature type="compositionally biased region" description="Low complexity" evidence="1">
    <location>
        <begin position="45"/>
        <end position="54"/>
    </location>
</feature>
<organism evidence="2 3">
    <name type="scientific">Nicotiana attenuata</name>
    <name type="common">Coyote tobacco</name>
    <dbReference type="NCBI Taxonomy" id="49451"/>
    <lineage>
        <taxon>Eukaryota</taxon>
        <taxon>Viridiplantae</taxon>
        <taxon>Streptophyta</taxon>
        <taxon>Embryophyta</taxon>
        <taxon>Tracheophyta</taxon>
        <taxon>Spermatophyta</taxon>
        <taxon>Magnoliopsida</taxon>
        <taxon>eudicotyledons</taxon>
        <taxon>Gunneridae</taxon>
        <taxon>Pentapetalae</taxon>
        <taxon>asterids</taxon>
        <taxon>lamiids</taxon>
        <taxon>Solanales</taxon>
        <taxon>Solanaceae</taxon>
        <taxon>Nicotianoideae</taxon>
        <taxon>Nicotianeae</taxon>
        <taxon>Nicotiana</taxon>
    </lineage>
</organism>
<dbReference type="Proteomes" id="UP000187609">
    <property type="component" value="Unassembled WGS sequence"/>
</dbReference>